<dbReference type="EMBL" id="LR796645">
    <property type="protein sequence ID" value="CAB4155827.1"/>
    <property type="molecule type" value="Genomic_DNA"/>
</dbReference>
<proteinExistence type="predicted"/>
<evidence type="ECO:0000256" key="1">
    <source>
        <dbReference type="SAM" id="Phobius"/>
    </source>
</evidence>
<name>A0A6J5NAQ1_9CAUD</name>
<reference evidence="2" key="1">
    <citation type="submission" date="2020-04" db="EMBL/GenBank/DDBJ databases">
        <authorList>
            <person name="Chiriac C."/>
            <person name="Salcher M."/>
            <person name="Ghai R."/>
            <person name="Kavagutti S V."/>
        </authorList>
    </citation>
    <scope>NUCLEOTIDE SEQUENCE</scope>
</reference>
<keyword evidence="1" id="KW-1133">Transmembrane helix</keyword>
<keyword evidence="1" id="KW-0472">Membrane</keyword>
<accession>A0A6J5NAQ1</accession>
<feature type="transmembrane region" description="Helical" evidence="1">
    <location>
        <begin position="30"/>
        <end position="52"/>
    </location>
</feature>
<evidence type="ECO:0000313" key="2">
    <source>
        <dbReference type="EMBL" id="CAB4155827.1"/>
    </source>
</evidence>
<protein>
    <submittedName>
        <fullName evidence="2">Uncharacterized protein</fullName>
    </submittedName>
</protein>
<organism evidence="2">
    <name type="scientific">uncultured Caudovirales phage</name>
    <dbReference type="NCBI Taxonomy" id="2100421"/>
    <lineage>
        <taxon>Viruses</taxon>
        <taxon>Duplodnaviria</taxon>
        <taxon>Heunggongvirae</taxon>
        <taxon>Uroviricota</taxon>
        <taxon>Caudoviricetes</taxon>
        <taxon>Peduoviridae</taxon>
        <taxon>Maltschvirus</taxon>
        <taxon>Maltschvirus maltsch</taxon>
    </lineage>
</organism>
<keyword evidence="1" id="KW-0812">Transmembrane</keyword>
<gene>
    <name evidence="2" type="ORF">UFOVP671_28</name>
</gene>
<feature type="transmembrane region" description="Helical" evidence="1">
    <location>
        <begin position="7"/>
        <end position="24"/>
    </location>
</feature>
<sequence length="62" mass="7076">MEKYIENIGYLIVLSVLYVLKIFYSAFNVIALALSIIIYMPSIVLAILIGVLKGIFIRRLKK</sequence>